<dbReference type="Gene3D" id="3.20.20.80">
    <property type="entry name" value="Glycosidases"/>
    <property type="match status" value="1"/>
</dbReference>
<accession>A0ABU9DEC4</accession>
<feature type="chain" id="PRO_5046867449" evidence="1">
    <location>
        <begin position="24"/>
        <end position="1009"/>
    </location>
</feature>
<dbReference type="InterPro" id="IPR033803">
    <property type="entry name" value="CBD-like_Golvesin-Xly"/>
</dbReference>
<dbReference type="InterPro" id="IPR003343">
    <property type="entry name" value="Big_2"/>
</dbReference>
<organism evidence="3 4">
    <name type="scientific">Paenibacillus filicis</name>
    <dbReference type="NCBI Taxonomy" id="669464"/>
    <lineage>
        <taxon>Bacteria</taxon>
        <taxon>Bacillati</taxon>
        <taxon>Bacillota</taxon>
        <taxon>Bacilli</taxon>
        <taxon>Bacillales</taxon>
        <taxon>Paenibacillaceae</taxon>
        <taxon>Paenibacillus</taxon>
    </lineage>
</organism>
<sequence length="1009" mass="109182">MSNGRLTSTLATLMAACLLVVFAGTGFTAGGTTAYAASSLNILQTVTGNIFYETDTKSFDIQTDGDEIDWAYTDYWGATVASGSQAVVNGETKLTVNPLRYGWFKLVVSAKQHGVVTSSKETSFAVVSNYDLSQIEDSKFSIQTHAARTDIIAQDSAALLPISAKLGVKYIRDSLRWEDIEDTSKGLYSFKSFHDDFMDRLAANHLKPYMTLALYNSLYDGGLVPASTEARMAFAEYGKQVLSRYPEIGQVEIWNEPDIPSFGKGLTTEEQKADFYFNLLKTSYEQLHPVFPDVKITGFVFGELGSDAFLESLYQKGALQYMDEYSFHSYTRNPEEIVKDIDRHKRIMKAYNHNQLIPINLSETGFTNFNFDEHVQANYTVRRIVTALTQDIQKINIYNLQNKTTVPNEYEGTFGLIRNPNDEKGAYVPKPAYAAYAALTRQLTGAQFQQTEEISPGLVYVHKFTQGNDTLRVMYAPAGAELKLHTTAGLLVTDMMGNSRMLPPVDGVVRVQLTKDPIYVKGSIAEIEDVIPVPTGPIALYNSYGVNGGYSEVNGTIGTATNKWVTSSVAKGYDGGGSRAITDPTGASAKWTPIIQAPGHYRITVYVPGQSSAPANTTRSASYSIYVNGIQTEVKTVNQWDNQGKWVELGVYPLSRGVNNYVIVEDSSSEPTKRPLRADVAKFEWIPPTGIALSQASVALGVGQSYALTATAVPADATERELVWSSSDSAVATVNEQGQVSAVGVGTAVIRATNPFASLYAEASVHVGLLPIIQPVAIYSSYGVNGGYTEINGTLGIATNKWVTSTVLQGYNGGISRAITNPTGASATWSPAISQPGRYQISVYLPGTPATPVYTTRAAQYSIYVDGVLTDSKILDTSALQGTWQALGFYDLPQGSNTYVTVKDANPAHDRPLRADAAKFELIPVTGISLGTASLDLQVGDSHRFTVSIAPNDATDQTLIWTSSNNSVAALDAQGQLQALAAGSTVIRATNPLTSLYAEVQVTVQELAP</sequence>
<dbReference type="InterPro" id="IPR017853">
    <property type="entry name" value="GH"/>
</dbReference>
<dbReference type="PANTHER" id="PTHR12631">
    <property type="entry name" value="ALPHA-L-IDURONIDASE"/>
    <property type="match status" value="1"/>
</dbReference>
<dbReference type="EMBL" id="JBBPCC010000002">
    <property type="protein sequence ID" value="MEK8127220.1"/>
    <property type="molecule type" value="Genomic_DNA"/>
</dbReference>
<proteinExistence type="predicted"/>
<dbReference type="Pfam" id="PF02368">
    <property type="entry name" value="Big_2"/>
    <property type="match status" value="2"/>
</dbReference>
<reference evidence="3 4" key="1">
    <citation type="submission" date="2024-04" db="EMBL/GenBank/DDBJ databases">
        <title>draft genome sequnece of Paenibacillus filicis.</title>
        <authorList>
            <person name="Kim D.-U."/>
        </authorList>
    </citation>
    <scope>NUCLEOTIDE SEQUENCE [LARGE SCALE GENOMIC DNA]</scope>
    <source>
        <strain evidence="3 4">KACC14197</strain>
    </source>
</reference>
<dbReference type="Gene3D" id="2.60.40.1080">
    <property type="match status" value="2"/>
</dbReference>
<dbReference type="Pfam" id="PF25275">
    <property type="entry name" value="Golvesin_C"/>
    <property type="match status" value="2"/>
</dbReference>
<dbReference type="SUPFAM" id="SSF49373">
    <property type="entry name" value="Invasin/intimin cell-adhesion fragments"/>
    <property type="match status" value="2"/>
</dbReference>
<dbReference type="InterPro" id="IPR008964">
    <property type="entry name" value="Invasin/intimin_cell_adhesion"/>
</dbReference>
<feature type="signal peptide" evidence="1">
    <location>
        <begin position="1"/>
        <end position="23"/>
    </location>
</feature>
<feature type="domain" description="BIG2" evidence="2">
    <location>
        <begin position="687"/>
        <end position="761"/>
    </location>
</feature>
<dbReference type="RefSeq" id="WP_341414275.1">
    <property type="nucleotide sequence ID" value="NZ_JBBPCC010000002.1"/>
</dbReference>
<dbReference type="PANTHER" id="PTHR12631:SF10">
    <property type="entry name" value="BETA-XYLOSIDASE-LIKE PROTEIN-RELATED"/>
    <property type="match status" value="1"/>
</dbReference>
<feature type="domain" description="BIG2" evidence="2">
    <location>
        <begin position="924"/>
        <end position="1001"/>
    </location>
</feature>
<keyword evidence="4" id="KW-1185">Reference proteome</keyword>
<evidence type="ECO:0000256" key="1">
    <source>
        <dbReference type="SAM" id="SignalP"/>
    </source>
</evidence>
<dbReference type="Proteomes" id="UP001469365">
    <property type="component" value="Unassembled WGS sequence"/>
</dbReference>
<dbReference type="SMART" id="SM00635">
    <property type="entry name" value="BID_2"/>
    <property type="match status" value="2"/>
</dbReference>
<dbReference type="InterPro" id="IPR051923">
    <property type="entry name" value="Glycosyl_Hydrolase_39"/>
</dbReference>
<comment type="caution">
    <text evidence="3">The sequence shown here is derived from an EMBL/GenBank/DDBJ whole genome shotgun (WGS) entry which is preliminary data.</text>
</comment>
<evidence type="ECO:0000313" key="4">
    <source>
        <dbReference type="Proteomes" id="UP001469365"/>
    </source>
</evidence>
<name>A0ABU9DEC4_9BACL</name>
<gene>
    <name evidence="3" type="ORF">WMW72_04765</name>
</gene>
<evidence type="ECO:0000313" key="3">
    <source>
        <dbReference type="EMBL" id="MEK8127220.1"/>
    </source>
</evidence>
<keyword evidence="1" id="KW-0732">Signal</keyword>
<dbReference type="SUPFAM" id="SSF51445">
    <property type="entry name" value="(Trans)glycosidases"/>
    <property type="match status" value="1"/>
</dbReference>
<dbReference type="PROSITE" id="PS51257">
    <property type="entry name" value="PROKAR_LIPOPROTEIN"/>
    <property type="match status" value="1"/>
</dbReference>
<protein>
    <submittedName>
        <fullName evidence="3">Ig-like domain-containing protein</fullName>
    </submittedName>
</protein>
<evidence type="ECO:0000259" key="2">
    <source>
        <dbReference type="SMART" id="SM00635"/>
    </source>
</evidence>